<dbReference type="NCBIfam" id="NF005972">
    <property type="entry name" value="PRK08058.1"/>
    <property type="match status" value="1"/>
</dbReference>
<keyword evidence="2" id="KW-1185">Reference proteome</keyword>
<dbReference type="Gene3D" id="3.40.50.300">
    <property type="entry name" value="P-loop containing nucleotide triphosphate hydrolases"/>
    <property type="match status" value="1"/>
</dbReference>
<dbReference type="EMBL" id="RAPK01000001">
    <property type="protein sequence ID" value="RKD84174.1"/>
    <property type="molecule type" value="Genomic_DNA"/>
</dbReference>
<dbReference type="OrthoDB" id="9810148at2"/>
<sequence>MKWTEMEVEQPTVMTMLRQAVKKDRLSHAYIFEGMHGSRKEEAALLMAQSIFCARQTEGRPCESCVECKRIAHGNHPDVMFLHPDGDSIKKAQVEALQKEFTYKGMEAGTKVYLVHQADTMTASAGNSLLKFLEEPASPTMAVLLTENAHFLLPTIQSRAQRISFAPPLLSTRTAYFQEQGMSPASAGLLARLPDETLANYEEESKEWIVQGRALVIQLISEVQQRPQQALLTLQEKWLVHFKDRKELDIGLDLLLFWYRDLLSVQKAGGEFAYPDQMQKLESQALSITEQEIAASMQFILDAKRRLRANVNNQLLMEQLVLHLQEGS</sequence>
<dbReference type="InterPro" id="IPR027417">
    <property type="entry name" value="P-loop_NTPase"/>
</dbReference>
<dbReference type="PANTHER" id="PTHR11669">
    <property type="entry name" value="REPLICATION FACTOR C / DNA POLYMERASE III GAMMA-TAU SUBUNIT"/>
    <property type="match status" value="1"/>
</dbReference>
<dbReference type="InterPro" id="IPR050238">
    <property type="entry name" value="DNA_Rep/Repair_Clamp_Loader"/>
</dbReference>
<dbReference type="GO" id="GO:0008408">
    <property type="term" value="F:3'-5' exonuclease activity"/>
    <property type="evidence" value="ECO:0007669"/>
    <property type="project" value="InterPro"/>
</dbReference>
<dbReference type="Proteomes" id="UP000285120">
    <property type="component" value="Unassembled WGS sequence"/>
</dbReference>
<reference evidence="1 2" key="1">
    <citation type="submission" date="2018-09" db="EMBL/GenBank/DDBJ databases">
        <title>Genomic Encyclopedia of Archaeal and Bacterial Type Strains, Phase II (KMG-II): from individual species to whole genera.</title>
        <authorList>
            <person name="Goeker M."/>
        </authorList>
    </citation>
    <scope>NUCLEOTIDE SEQUENCE [LARGE SCALE GENOMIC DNA]</scope>
    <source>
        <strain evidence="1 2">DSM 17008</strain>
    </source>
</reference>
<protein>
    <submittedName>
        <fullName evidence="1">DNA polymerase-3 subunit delta</fullName>
    </submittedName>
</protein>
<dbReference type="SUPFAM" id="SSF52540">
    <property type="entry name" value="P-loop containing nucleoside triphosphate hydrolases"/>
    <property type="match status" value="1"/>
</dbReference>
<comment type="caution">
    <text evidence="1">The sequence shown here is derived from an EMBL/GenBank/DDBJ whole genome shotgun (WGS) entry which is preliminary data.</text>
</comment>
<dbReference type="InterPro" id="IPR004622">
    <property type="entry name" value="DNA_pol_HolB"/>
</dbReference>
<accession>A0A419VU81</accession>
<dbReference type="Pfam" id="PF13177">
    <property type="entry name" value="DNA_pol3_delta2"/>
    <property type="match status" value="1"/>
</dbReference>
<dbReference type="FunFam" id="3.40.50.300:FF:001255">
    <property type="entry name" value="DNA polymerase III subunit delta"/>
    <property type="match status" value="1"/>
</dbReference>
<evidence type="ECO:0000313" key="1">
    <source>
        <dbReference type="EMBL" id="RKD84174.1"/>
    </source>
</evidence>
<dbReference type="GO" id="GO:0006261">
    <property type="term" value="P:DNA-templated DNA replication"/>
    <property type="evidence" value="ECO:0007669"/>
    <property type="project" value="TreeGrafter"/>
</dbReference>
<dbReference type="AlphaFoldDB" id="A0A419VU81"/>
<organism evidence="1 2">
    <name type="scientific">Sinobaca qinghaiensis</name>
    <dbReference type="NCBI Taxonomy" id="342944"/>
    <lineage>
        <taxon>Bacteria</taxon>
        <taxon>Bacillati</taxon>
        <taxon>Bacillota</taxon>
        <taxon>Bacilli</taxon>
        <taxon>Bacillales</taxon>
        <taxon>Sporolactobacillaceae</taxon>
        <taxon>Sinobaca</taxon>
    </lineage>
</organism>
<name>A0A419VU81_9BACL</name>
<dbReference type="NCBIfam" id="TIGR00678">
    <property type="entry name" value="holB"/>
    <property type="match status" value="1"/>
</dbReference>
<dbReference type="PANTHER" id="PTHR11669:SF8">
    <property type="entry name" value="DNA POLYMERASE III SUBUNIT DELTA"/>
    <property type="match status" value="1"/>
</dbReference>
<evidence type="ECO:0000313" key="2">
    <source>
        <dbReference type="Proteomes" id="UP000285120"/>
    </source>
</evidence>
<dbReference type="RefSeq" id="WP_120191269.1">
    <property type="nucleotide sequence ID" value="NZ_RAPK01000001.1"/>
</dbReference>
<dbReference type="GO" id="GO:0003887">
    <property type="term" value="F:DNA-directed DNA polymerase activity"/>
    <property type="evidence" value="ECO:0007669"/>
    <property type="project" value="InterPro"/>
</dbReference>
<gene>
    <name evidence="1" type="ORF">ATL39_0043</name>
</gene>
<proteinExistence type="predicted"/>